<gene>
    <name evidence="1" type="ORF">ACFPPD_06740</name>
</gene>
<comment type="caution">
    <text evidence="1">The sequence shown here is derived from an EMBL/GenBank/DDBJ whole genome shotgun (WGS) entry which is preliminary data.</text>
</comment>
<sequence length="117" mass="12812">MLYTTLTIGSKDYKLRLGAANIMELEKQLGGNNPMDVLMATQNGQLPPLTATLRILHGSMQKFQHGVSFNDVVALYDDYVAEGNSYTDLLPVLIDVFKVSGFFKVAPEAESSETAKP</sequence>
<evidence type="ECO:0000313" key="2">
    <source>
        <dbReference type="Proteomes" id="UP001596105"/>
    </source>
</evidence>
<dbReference type="InterPro" id="IPR046078">
    <property type="entry name" value="DUF6096"/>
</dbReference>
<evidence type="ECO:0000313" key="1">
    <source>
        <dbReference type="EMBL" id="MFC5468411.1"/>
    </source>
</evidence>
<proteinExistence type="predicted"/>
<dbReference type="EMBL" id="JBHSMH010000011">
    <property type="protein sequence ID" value="MFC5468411.1"/>
    <property type="molecule type" value="Genomic_DNA"/>
</dbReference>
<dbReference type="Pfam" id="PF19591">
    <property type="entry name" value="DUF6096"/>
    <property type="match status" value="1"/>
</dbReference>
<organism evidence="1 2">
    <name type="scientific">Cohnella suwonensis</name>
    <dbReference type="NCBI Taxonomy" id="696072"/>
    <lineage>
        <taxon>Bacteria</taxon>
        <taxon>Bacillati</taxon>
        <taxon>Bacillota</taxon>
        <taxon>Bacilli</taxon>
        <taxon>Bacillales</taxon>
        <taxon>Paenibacillaceae</taxon>
        <taxon>Cohnella</taxon>
    </lineage>
</organism>
<keyword evidence="2" id="KW-1185">Reference proteome</keyword>
<reference evidence="2" key="1">
    <citation type="journal article" date="2019" name="Int. J. Syst. Evol. Microbiol.">
        <title>The Global Catalogue of Microorganisms (GCM) 10K type strain sequencing project: providing services to taxonomists for standard genome sequencing and annotation.</title>
        <authorList>
            <consortium name="The Broad Institute Genomics Platform"/>
            <consortium name="The Broad Institute Genome Sequencing Center for Infectious Disease"/>
            <person name="Wu L."/>
            <person name="Ma J."/>
        </authorList>
    </citation>
    <scope>NUCLEOTIDE SEQUENCE [LARGE SCALE GENOMIC DNA]</scope>
    <source>
        <strain evidence="2">CCUG 57113</strain>
    </source>
</reference>
<protein>
    <submittedName>
        <fullName evidence="1">DUF6096 family protein</fullName>
    </submittedName>
</protein>
<dbReference type="Proteomes" id="UP001596105">
    <property type="component" value="Unassembled WGS sequence"/>
</dbReference>
<dbReference type="RefSeq" id="WP_209748611.1">
    <property type="nucleotide sequence ID" value="NZ_JBHSMH010000011.1"/>
</dbReference>
<name>A0ABW0LUP5_9BACL</name>
<accession>A0ABW0LUP5</accession>